<dbReference type="InterPro" id="IPR041698">
    <property type="entry name" value="Methyltransf_25"/>
</dbReference>
<feature type="domain" description="Methyltransferase" evidence="1">
    <location>
        <begin position="73"/>
        <end position="165"/>
    </location>
</feature>
<dbReference type="EMBL" id="JAVDRD010000006">
    <property type="protein sequence ID" value="MDR6511663.1"/>
    <property type="molecule type" value="Genomic_DNA"/>
</dbReference>
<dbReference type="RefSeq" id="WP_309805461.1">
    <property type="nucleotide sequence ID" value="NZ_JAVDRD010000006.1"/>
</dbReference>
<keyword evidence="2" id="KW-0489">Methyltransferase</keyword>
<dbReference type="Pfam" id="PF13649">
    <property type="entry name" value="Methyltransf_25"/>
    <property type="match status" value="1"/>
</dbReference>
<accession>A0ABU1MNC2</accession>
<dbReference type="InterPro" id="IPR029063">
    <property type="entry name" value="SAM-dependent_MTases_sf"/>
</dbReference>
<sequence length="245" mass="27796">MRLLFRSRSKPQPSHSIRDYQRVVRKKLKAMPQERSLALAQAIGAETMENFVAQGDGQVAVLRHYGLSHGMAIYDLGCGCGRTAQALQRSGWQGDYTGADVVPELLQELQRQCPTYQAIINYKPTIVAPDSSLDMTFNWSVFTHLYPTESYLYIEDSFRALKPGGKLVFSFLELAEPAHDRIWNACVDRVRRGERAEQLDCFLHRDWIARFAKDAGFLPPVFTSGLDDSNHPEFWQALAMLEKPA</sequence>
<keyword evidence="3" id="KW-1185">Reference proteome</keyword>
<gene>
    <name evidence="2" type="ORF">J2792_002539</name>
</gene>
<evidence type="ECO:0000313" key="2">
    <source>
        <dbReference type="EMBL" id="MDR6511663.1"/>
    </source>
</evidence>
<organism evidence="2 3">
    <name type="scientific">Novosphingobium capsulatum</name>
    <dbReference type="NCBI Taxonomy" id="13688"/>
    <lineage>
        <taxon>Bacteria</taxon>
        <taxon>Pseudomonadati</taxon>
        <taxon>Pseudomonadota</taxon>
        <taxon>Alphaproteobacteria</taxon>
        <taxon>Sphingomonadales</taxon>
        <taxon>Sphingomonadaceae</taxon>
        <taxon>Novosphingobium</taxon>
    </lineage>
</organism>
<name>A0ABU1MNC2_9SPHN</name>
<dbReference type="SUPFAM" id="SSF53335">
    <property type="entry name" value="S-adenosyl-L-methionine-dependent methyltransferases"/>
    <property type="match status" value="1"/>
</dbReference>
<dbReference type="Gene3D" id="3.40.50.150">
    <property type="entry name" value="Vaccinia Virus protein VP39"/>
    <property type="match status" value="1"/>
</dbReference>
<reference evidence="2 3" key="1">
    <citation type="submission" date="2023-07" db="EMBL/GenBank/DDBJ databases">
        <title>Sorghum-associated microbial communities from plants grown in Nebraska, USA.</title>
        <authorList>
            <person name="Schachtman D."/>
        </authorList>
    </citation>
    <scope>NUCLEOTIDE SEQUENCE [LARGE SCALE GENOMIC DNA]</scope>
    <source>
        <strain evidence="2 3">DS1027</strain>
    </source>
</reference>
<dbReference type="GO" id="GO:0008168">
    <property type="term" value="F:methyltransferase activity"/>
    <property type="evidence" value="ECO:0007669"/>
    <property type="project" value="UniProtKB-KW"/>
</dbReference>
<evidence type="ECO:0000313" key="3">
    <source>
        <dbReference type="Proteomes" id="UP001184150"/>
    </source>
</evidence>
<comment type="caution">
    <text evidence="2">The sequence shown here is derived from an EMBL/GenBank/DDBJ whole genome shotgun (WGS) entry which is preliminary data.</text>
</comment>
<dbReference type="CDD" id="cd02440">
    <property type="entry name" value="AdoMet_MTases"/>
    <property type="match status" value="1"/>
</dbReference>
<dbReference type="GO" id="GO:0032259">
    <property type="term" value="P:methylation"/>
    <property type="evidence" value="ECO:0007669"/>
    <property type="project" value="UniProtKB-KW"/>
</dbReference>
<evidence type="ECO:0000259" key="1">
    <source>
        <dbReference type="Pfam" id="PF13649"/>
    </source>
</evidence>
<protein>
    <submittedName>
        <fullName evidence="2">SAM-dependent methyltransferase</fullName>
    </submittedName>
</protein>
<proteinExistence type="predicted"/>
<keyword evidence="2" id="KW-0808">Transferase</keyword>
<dbReference type="Proteomes" id="UP001184150">
    <property type="component" value="Unassembled WGS sequence"/>
</dbReference>